<dbReference type="Pfam" id="PF25873">
    <property type="entry name" value="WHD_MalT"/>
    <property type="match status" value="1"/>
</dbReference>
<reference evidence="5 6" key="1">
    <citation type="journal article" date="2007" name="J. Bacteriol.">
        <title>Whole-genome analysis of the methyl tert-butyl ether-degrading beta-proteobacterium Methylibium petroleiphilum PM1.</title>
        <authorList>
            <person name="Kane S.R."/>
            <person name="Chakicherla A.Y."/>
            <person name="Chain P.S.G."/>
            <person name="Schmidt R."/>
            <person name="Shin M.W."/>
            <person name="Legler T.C."/>
            <person name="Scow K.M."/>
            <person name="Larimer F.W."/>
            <person name="Lucas S.M."/>
            <person name="Richardson P.M."/>
            <person name="Hristova K.R."/>
        </authorList>
    </citation>
    <scope>NUCLEOTIDE SEQUENCE [LARGE SCALE GENOMIC DNA]</scope>
    <source>
        <strain evidence="6">ATCC BAA-1232 / LMG 22953 / PM1</strain>
    </source>
</reference>
<keyword evidence="3" id="KW-0804">Transcription</keyword>
<dbReference type="SUPFAM" id="SSF46894">
    <property type="entry name" value="C-terminal effector domain of the bipartite response regulators"/>
    <property type="match status" value="1"/>
</dbReference>
<dbReference type="GO" id="GO:0006355">
    <property type="term" value="P:regulation of DNA-templated transcription"/>
    <property type="evidence" value="ECO:0007669"/>
    <property type="project" value="InterPro"/>
</dbReference>
<dbReference type="SUPFAM" id="SSF52540">
    <property type="entry name" value="P-loop containing nucleoside triphosphate hydrolases"/>
    <property type="match status" value="1"/>
</dbReference>
<evidence type="ECO:0000313" key="6">
    <source>
        <dbReference type="Proteomes" id="UP000000366"/>
    </source>
</evidence>
<dbReference type="InterPro" id="IPR059106">
    <property type="entry name" value="WHD_MalT"/>
</dbReference>
<evidence type="ECO:0000259" key="4">
    <source>
        <dbReference type="PROSITE" id="PS50043"/>
    </source>
</evidence>
<dbReference type="InterPro" id="IPR016032">
    <property type="entry name" value="Sig_transdc_resp-reg_C-effctor"/>
</dbReference>
<proteinExistence type="predicted"/>
<gene>
    <name evidence="5" type="ordered locus">Mpe_A0892</name>
</gene>
<sequence>MEVSTHKLFAPPIYPGAVRRRVILDRVLQDNSLRVTVLQGPAGHGKSTTLQQIKTAHEARGWRTAWLTLDDADNDPRRFESHMRALVGLMRGGAAHPEADAAWVGDAPPDLANWMLDSLSGMETHASIFLDEFQALRNDAILRFFRFLLSRLPAHAHVFIGSRSLPEIGLATLLVNRMATVLRADDLRFTPGEVTQFFAESKDLRVSAEEVGAIYRRTEGWPAGLQLFRLGLGSPEVRTSLVDPEDHGPRELAEYLTDNVVTLQSPRIQEFLFKTSLLRRLSAPLCAAVTGFDDAQDILEQLERSGLFVRALDSDNRWFKYHGLFSSFLADSLHRSSELEVVSVHERAARWYLAQHLPEEAIYHALSCRNFSLAAAILSEWSSRLISNAELITLERWYDRLPFDHVANRPVLAIKAAYSLMFLRRRAKLRPLVDLMNQHAGCGDILQTTSPDLCRAMARLLFEDDLHAALDIIDRPEVLQQEVSGFPAFELGAACNVLSFGRIAAGDFEGARKSLMLARAHSERGAGSFVMGYTTAVSGARLIVQGKLNEAIERYRADMLAQHAPLDKSFAPAVMAAAQIWALYEANDLAALEPLCAQFQRGISECVTLDFIALAYVSISRMHDARGRSAEAQEVLEELERMGHDSHLDRLVSLADWERVRRAVLAGELDRATALAKRIAPVCPPLNPQWIYMADDMEGEAFGRIRLAIAHHDHALASQLIARERARQTGRVYRDIRLYVFEALMLHDKGSPNGAHRSLRKALQLARPGRYVRCFLDEGRAIVSMLREEYQHFLQSAADGQAPADPDRDFIELLLAASGTDLGQPRGRHHLTDPLSEREKEMLQFLANGVANKEIASRLFVSENTVKFHLKNIYSKLGVSGRVQAINAARTLRLVS</sequence>
<dbReference type="Gene3D" id="1.25.40.10">
    <property type="entry name" value="Tetratricopeptide repeat domain"/>
    <property type="match status" value="1"/>
</dbReference>
<dbReference type="InterPro" id="IPR027417">
    <property type="entry name" value="P-loop_NTPase"/>
</dbReference>
<dbReference type="SMART" id="SM00421">
    <property type="entry name" value="HTH_LUXR"/>
    <property type="match status" value="1"/>
</dbReference>
<dbReference type="Gene3D" id="3.40.50.300">
    <property type="entry name" value="P-loop containing nucleotide triphosphate hydrolases"/>
    <property type="match status" value="1"/>
</dbReference>
<dbReference type="InterPro" id="IPR000792">
    <property type="entry name" value="Tscrpt_reg_LuxR_C"/>
</dbReference>
<evidence type="ECO:0000313" key="5">
    <source>
        <dbReference type="EMBL" id="ABM93854.1"/>
    </source>
</evidence>
<organism evidence="5 6">
    <name type="scientific">Methylibium petroleiphilum (strain ATCC BAA-1232 / LMG 22953 / PM1)</name>
    <dbReference type="NCBI Taxonomy" id="420662"/>
    <lineage>
        <taxon>Bacteria</taxon>
        <taxon>Pseudomonadati</taxon>
        <taxon>Pseudomonadota</taxon>
        <taxon>Betaproteobacteria</taxon>
        <taxon>Burkholderiales</taxon>
        <taxon>Sphaerotilaceae</taxon>
        <taxon>Methylibium</taxon>
    </lineage>
</organism>
<dbReference type="PRINTS" id="PR00038">
    <property type="entry name" value="HTHLUXR"/>
</dbReference>
<dbReference type="PANTHER" id="PTHR44688">
    <property type="entry name" value="DNA-BINDING TRANSCRIPTIONAL ACTIVATOR DEVR_DOSR"/>
    <property type="match status" value="1"/>
</dbReference>
<name>A2SE65_METPP</name>
<dbReference type="InterPro" id="IPR041617">
    <property type="entry name" value="TPR_MalT"/>
</dbReference>
<evidence type="ECO:0000256" key="2">
    <source>
        <dbReference type="ARBA" id="ARBA00023125"/>
    </source>
</evidence>
<dbReference type="InterPro" id="IPR036388">
    <property type="entry name" value="WH-like_DNA-bd_sf"/>
</dbReference>
<dbReference type="GO" id="GO:0003677">
    <property type="term" value="F:DNA binding"/>
    <property type="evidence" value="ECO:0007669"/>
    <property type="project" value="UniProtKB-KW"/>
</dbReference>
<protein>
    <submittedName>
        <fullName evidence="5">ATP-dependent transcriptional regulator-like protein protein</fullName>
    </submittedName>
</protein>
<keyword evidence="1" id="KW-0805">Transcription regulation</keyword>
<accession>A2SE65</accession>
<dbReference type="Gene3D" id="1.10.10.10">
    <property type="entry name" value="Winged helix-like DNA-binding domain superfamily/Winged helix DNA-binding domain"/>
    <property type="match status" value="1"/>
</dbReference>
<dbReference type="PROSITE" id="PS50043">
    <property type="entry name" value="HTH_LUXR_2"/>
    <property type="match status" value="1"/>
</dbReference>
<dbReference type="Pfam" id="PF17874">
    <property type="entry name" value="TPR_MalT"/>
    <property type="match status" value="1"/>
</dbReference>
<evidence type="ECO:0000256" key="3">
    <source>
        <dbReference type="ARBA" id="ARBA00023163"/>
    </source>
</evidence>
<evidence type="ECO:0000256" key="1">
    <source>
        <dbReference type="ARBA" id="ARBA00023015"/>
    </source>
</evidence>
<dbReference type="eggNOG" id="COG2909">
    <property type="taxonomic scope" value="Bacteria"/>
</dbReference>
<dbReference type="Proteomes" id="UP000000366">
    <property type="component" value="Chromosome"/>
</dbReference>
<dbReference type="STRING" id="420662.Mpe_A0892"/>
<dbReference type="HOGENOM" id="CLU_006325_2_0_4"/>
<dbReference type="PROSITE" id="PS00622">
    <property type="entry name" value="HTH_LUXR_1"/>
    <property type="match status" value="1"/>
</dbReference>
<dbReference type="KEGG" id="mpt:Mpe_A0892"/>
<dbReference type="EMBL" id="CP000555">
    <property type="protein sequence ID" value="ABM93854.1"/>
    <property type="molecule type" value="Genomic_DNA"/>
</dbReference>
<dbReference type="CDD" id="cd06170">
    <property type="entry name" value="LuxR_C_like"/>
    <property type="match status" value="1"/>
</dbReference>
<dbReference type="Pfam" id="PF00196">
    <property type="entry name" value="GerE"/>
    <property type="match status" value="1"/>
</dbReference>
<dbReference type="PANTHER" id="PTHR44688:SF16">
    <property type="entry name" value="DNA-BINDING TRANSCRIPTIONAL ACTIVATOR DEVR_DOSR"/>
    <property type="match status" value="1"/>
</dbReference>
<feature type="domain" description="HTH luxR-type" evidence="4">
    <location>
        <begin position="828"/>
        <end position="893"/>
    </location>
</feature>
<keyword evidence="2" id="KW-0238">DNA-binding</keyword>
<dbReference type="AlphaFoldDB" id="A2SE65"/>
<keyword evidence="6" id="KW-1185">Reference proteome</keyword>
<dbReference type="InterPro" id="IPR011990">
    <property type="entry name" value="TPR-like_helical_dom_sf"/>
</dbReference>